<dbReference type="PANTHER" id="PTHR11161:SF68">
    <property type="entry name" value="NOSE RESISTANT-TO-FLUOXETINE PROTEIN N-TERMINAL DOMAIN-CONTAINING PROTEIN"/>
    <property type="match status" value="1"/>
</dbReference>
<name>A0A915JKV4_ROMCU</name>
<keyword evidence="2" id="KW-1185">Reference proteome</keyword>
<feature type="transmembrane region" description="Helical" evidence="1">
    <location>
        <begin position="426"/>
        <end position="450"/>
    </location>
</feature>
<protein>
    <submittedName>
        <fullName evidence="3">Acyltransferase 3 domain-containing protein</fullName>
    </submittedName>
</protein>
<accession>A0A915JKV4</accession>
<feature type="transmembrane region" description="Helical" evidence="1">
    <location>
        <begin position="98"/>
        <end position="120"/>
    </location>
</feature>
<proteinExistence type="predicted"/>
<organism evidence="2 3">
    <name type="scientific">Romanomermis culicivorax</name>
    <name type="common">Nematode worm</name>
    <dbReference type="NCBI Taxonomy" id="13658"/>
    <lineage>
        <taxon>Eukaryota</taxon>
        <taxon>Metazoa</taxon>
        <taxon>Ecdysozoa</taxon>
        <taxon>Nematoda</taxon>
        <taxon>Enoplea</taxon>
        <taxon>Dorylaimia</taxon>
        <taxon>Mermithida</taxon>
        <taxon>Mermithoidea</taxon>
        <taxon>Mermithidae</taxon>
        <taxon>Romanomermis</taxon>
    </lineage>
</organism>
<dbReference type="WBParaSite" id="nRc.2.0.1.t26707-RA">
    <property type="protein sequence ID" value="nRc.2.0.1.t26707-RA"/>
    <property type="gene ID" value="nRc.2.0.1.g26707"/>
</dbReference>
<feature type="transmembrane region" description="Helical" evidence="1">
    <location>
        <begin position="604"/>
        <end position="623"/>
    </location>
</feature>
<dbReference type="InterPro" id="IPR052728">
    <property type="entry name" value="O2_lipid_transport_reg"/>
</dbReference>
<reference evidence="3" key="1">
    <citation type="submission" date="2022-11" db="UniProtKB">
        <authorList>
            <consortium name="WormBaseParasite"/>
        </authorList>
    </citation>
    <scope>IDENTIFICATION</scope>
</reference>
<evidence type="ECO:0000256" key="1">
    <source>
        <dbReference type="SAM" id="Phobius"/>
    </source>
</evidence>
<evidence type="ECO:0000313" key="2">
    <source>
        <dbReference type="Proteomes" id="UP000887565"/>
    </source>
</evidence>
<dbReference type="Proteomes" id="UP000887565">
    <property type="component" value="Unplaced"/>
</dbReference>
<feature type="transmembrane region" description="Helical" evidence="1">
    <location>
        <begin position="729"/>
        <end position="751"/>
    </location>
</feature>
<feature type="transmembrane region" description="Helical" evidence="1">
    <location>
        <begin position="389"/>
        <end position="406"/>
    </location>
</feature>
<dbReference type="AlphaFoldDB" id="A0A915JKV4"/>
<keyword evidence="1" id="KW-1133">Transmembrane helix</keyword>
<feature type="transmembrane region" description="Helical" evidence="1">
    <location>
        <begin position="488"/>
        <end position="508"/>
    </location>
</feature>
<evidence type="ECO:0000313" key="3">
    <source>
        <dbReference type="WBParaSite" id="nRc.2.0.1.t26707-RA"/>
    </source>
</evidence>
<feature type="transmembrane region" description="Helical" evidence="1">
    <location>
        <begin position="515"/>
        <end position="536"/>
    </location>
</feature>
<sequence length="814" mass="93398">MLLWCVRLSIMRPAPYTLRSLQPQSSDYSRDSVSAVCCASALHVEGRGVQSPTEQHLSSGLVKAFSAISNLSFIHRVHCQPSIEDKDRRIAQMSNGQLCFLISSFFLLAIIVMGTGMDLWPKSCSMSNRTNIVDFEMKRSKIRRRRHHNSLRCEVESTSSISSFGSSKIVLQEYIEVFMNCSLTGEKNLMNIHESDSIRFICKIDANNGPSVDTVAKRLVGVLCNNETGKCIRLTWSRSELKYSSLQDLVYCQVSDSKLSHSQVNDSQLSDCQVNVNDSQLSDCQVNDSQLSDCSHLKVYQLDLLSNLHPSPRLQDLRIPISMFRNTYRERKMQKMSTRSLSEKVKQIKWWKRLFLAFSLRTNVRWLLQTSRNKDTSPDRYSNRIKCLFGLKTLTAIWVVAGHTYFFSLSHTSNMAYVARLLPDQIFAQIILNGTLSVDTFFLISGLLTAYVCSKRALNGGASAHAAVVKWSIYYVHRLFRLLPPYAFVYLAVDFQMYVISPIFLIMLQKVPKIGICFIILCILTSSIVQGIWTSIRHLPTNMILFLPDKHFDNDFKRHFETIYQKTYFRCGPYLIGLLMGWALADGRIKSRQCRFSLFQKAALFSSTFGFCLWALFGAFPLMNGPFSSVYNGIYATLNRTSWCIGSNSSAKKELLSLPRTALKYRIALLIYVCQASRESHMINNLLSAKFFWPLSRVTYSNYLSHELLILYTYYSLQNPITFENHWSILRYAAFFIFSSYFVSFLLFLLVEGPILSAERLLFRRKPKNSTPPDNNGDVTLVSHRQMTEQWVESLQEFEDIAQEYDNINEDDKN</sequence>
<feature type="transmembrane region" description="Helical" evidence="1">
    <location>
        <begin position="567"/>
        <end position="584"/>
    </location>
</feature>
<keyword evidence="1" id="KW-0472">Membrane</keyword>
<keyword evidence="1" id="KW-0812">Transmembrane</keyword>
<dbReference type="PANTHER" id="PTHR11161">
    <property type="entry name" value="O-ACYLTRANSFERASE"/>
    <property type="match status" value="1"/>
</dbReference>